<evidence type="ECO:0000313" key="1">
    <source>
        <dbReference type="EMBL" id="OON41067.1"/>
    </source>
</evidence>
<dbReference type="OrthoDB" id="8588812at2"/>
<sequence>MNIDLVPLLKEALDILGCDSSIIRDIDHHSTIELELEGFPSLLISQQDDKAILWSKLAEYHQQKLLAGAEQIIEPLITLYPWATNGQIQLIENDNFFELRAPLSEAVLTDSQEFANALVAFFRLLELFHQVLR</sequence>
<dbReference type="EMBL" id="MRUL01000002">
    <property type="protein sequence ID" value="OON41067.1"/>
    <property type="molecule type" value="Genomic_DNA"/>
</dbReference>
<dbReference type="Gene3D" id="3.30.1460.10">
    <property type="match status" value="1"/>
</dbReference>
<dbReference type="SUPFAM" id="SSF69635">
    <property type="entry name" value="Type III secretory system chaperone-like"/>
    <property type="match status" value="1"/>
</dbReference>
<accession>A0A1S8YQL7</accession>
<dbReference type="PRINTS" id="PR01305">
    <property type="entry name" value="SSPAKPROTEIN"/>
</dbReference>
<organism evidence="1 2">
    <name type="scientific">Izhakiella australiensis</name>
    <dbReference type="NCBI Taxonomy" id="1926881"/>
    <lineage>
        <taxon>Bacteria</taxon>
        <taxon>Pseudomonadati</taxon>
        <taxon>Pseudomonadota</taxon>
        <taxon>Gammaproteobacteria</taxon>
        <taxon>Enterobacterales</taxon>
        <taxon>Erwiniaceae</taxon>
        <taxon>Izhakiella</taxon>
    </lineage>
</organism>
<name>A0A1S8YQL7_9GAMM</name>
<protein>
    <submittedName>
        <fullName evidence="1">Uncharacterized protein</fullName>
    </submittedName>
</protein>
<dbReference type="Pfam" id="PF03519">
    <property type="entry name" value="Invas_SpaK"/>
    <property type="match status" value="1"/>
</dbReference>
<dbReference type="InterPro" id="IPR003065">
    <property type="entry name" value="Invas_SpaK"/>
</dbReference>
<dbReference type="AlphaFoldDB" id="A0A1S8YQL7"/>
<reference evidence="1 2" key="1">
    <citation type="submission" date="2016-12" db="EMBL/GenBank/DDBJ databases">
        <title>Izhakiella australiana sp. nov. of genus Izhakiella isolated from Australian desert.</title>
        <authorList>
            <person name="Ji M."/>
        </authorList>
    </citation>
    <scope>NUCLEOTIDE SEQUENCE [LARGE SCALE GENOMIC DNA]</scope>
    <source>
        <strain evidence="1 2">D4N98</strain>
    </source>
</reference>
<dbReference type="RefSeq" id="WP_078001311.1">
    <property type="nucleotide sequence ID" value="NZ_MRUL01000002.1"/>
</dbReference>
<dbReference type="STRING" id="1926881.BTJ39_03610"/>
<dbReference type="CDD" id="cd17035">
    <property type="entry name" value="T3SC_IB_Spa15-like"/>
    <property type="match status" value="1"/>
</dbReference>
<keyword evidence="2" id="KW-1185">Reference proteome</keyword>
<dbReference type="Proteomes" id="UP000190667">
    <property type="component" value="Unassembled WGS sequence"/>
</dbReference>
<proteinExistence type="predicted"/>
<evidence type="ECO:0000313" key="2">
    <source>
        <dbReference type="Proteomes" id="UP000190667"/>
    </source>
</evidence>
<gene>
    <name evidence="1" type="ORF">BTJ39_03610</name>
</gene>
<comment type="caution">
    <text evidence="1">The sequence shown here is derived from an EMBL/GenBank/DDBJ whole genome shotgun (WGS) entry which is preliminary data.</text>
</comment>